<reference evidence="2" key="2">
    <citation type="submission" date="2020-10" db="EMBL/GenBank/DDBJ databases">
        <authorList>
            <person name="Peck L.D."/>
            <person name="Nowell R.W."/>
            <person name="Flood J."/>
            <person name="Ryan M.J."/>
            <person name="Barraclough T.G."/>
        </authorList>
    </citation>
    <scope>NUCLEOTIDE SEQUENCE</scope>
    <source>
        <strain evidence="2">IMI 127659i</strain>
    </source>
</reference>
<gene>
    <name evidence="2" type="ORF">H9Q72_013946</name>
</gene>
<reference evidence="2" key="1">
    <citation type="journal article" date="2020" name="bioRxiv">
        <title>Historical genomics reveals the evolutionary mechanisms behind multiple outbreaks of the host-specific coffee wilt pathogen Fusarium xylarioides.</title>
        <authorList>
            <person name="Peck D."/>
            <person name="Nowell R.W."/>
            <person name="Flood J."/>
            <person name="Ryan M.J."/>
            <person name="Barraclough T.G."/>
        </authorList>
    </citation>
    <scope>NUCLEOTIDE SEQUENCE</scope>
    <source>
        <strain evidence="2">IMI 127659i</strain>
    </source>
</reference>
<keyword evidence="3" id="KW-1185">Reference proteome</keyword>
<protein>
    <submittedName>
        <fullName evidence="2">Uncharacterized protein</fullName>
    </submittedName>
</protein>
<evidence type="ECO:0000256" key="1">
    <source>
        <dbReference type="SAM" id="MobiDB-lite"/>
    </source>
</evidence>
<sequence length="510" mass="59496">MASNSCSPIRRLPKEVVADILKYSDSIQELGTSIFSHPIFYDAFKACSHSIAQSIITTQIPEKILPYALLLLESDQMEPGDLVALRGMLARFCPKAHKRDENADNITCRHHVSETHASFPLSLSTLSLSDYASLSRNYETILLLRQIMAEESLPLLRHFGIKEKISLTTPERFRLDRSFYLFQTMCNMFSVNGWPDDWLLTREHHTRHIPRPDEYIGMLFYYFSPWVNHQLQSVYCFFQRNIVNSFRYIAENDVAYVAWTNTYFIHDQDDLNLDELFTRGLSFHLKLYQAKTFEAISQLLKPPFDPDTRWGISDVFDCLTDPLDLLVREREIWHRQVQDLTDDELHLIQRPYDGEFDGLESSSCRNWKCAFDRHLLSNCRLDTGKSWLLKCAYVMWDYDGVSDSFLSGRLRVLFNTQPPHEIIRSDYRGDQEWDEIHQSLEQRMGIYARGGKGWWPAMGVDFSRVTGLTEQDKEELISEWRSRGWVESNKRKRSGSSSSRSSVESTITVR</sequence>
<organism evidence="2 3">
    <name type="scientific">Fusarium xylarioides</name>
    <dbReference type="NCBI Taxonomy" id="221167"/>
    <lineage>
        <taxon>Eukaryota</taxon>
        <taxon>Fungi</taxon>
        <taxon>Dikarya</taxon>
        <taxon>Ascomycota</taxon>
        <taxon>Pezizomycotina</taxon>
        <taxon>Sordariomycetes</taxon>
        <taxon>Hypocreomycetidae</taxon>
        <taxon>Hypocreales</taxon>
        <taxon>Nectriaceae</taxon>
        <taxon>Fusarium</taxon>
        <taxon>Fusarium fujikuroi species complex</taxon>
    </lineage>
</organism>
<comment type="caution">
    <text evidence="2">The sequence shown here is derived from an EMBL/GenBank/DDBJ whole genome shotgun (WGS) entry which is preliminary data.</text>
</comment>
<dbReference type="AlphaFoldDB" id="A0A9P7IQV7"/>
<evidence type="ECO:0000313" key="2">
    <source>
        <dbReference type="EMBL" id="KAG5757918.1"/>
    </source>
</evidence>
<proteinExistence type="predicted"/>
<dbReference type="OrthoDB" id="5427059at2759"/>
<evidence type="ECO:0000313" key="3">
    <source>
        <dbReference type="Proteomes" id="UP000750502"/>
    </source>
</evidence>
<dbReference type="EMBL" id="JADFTT010000948">
    <property type="protein sequence ID" value="KAG5757918.1"/>
    <property type="molecule type" value="Genomic_DNA"/>
</dbReference>
<name>A0A9P7IQV7_9HYPO</name>
<accession>A0A9P7IQV7</accession>
<feature type="region of interest" description="Disordered" evidence="1">
    <location>
        <begin position="487"/>
        <end position="510"/>
    </location>
</feature>
<dbReference type="Proteomes" id="UP000750502">
    <property type="component" value="Unassembled WGS sequence"/>
</dbReference>